<dbReference type="RefSeq" id="WP_161095188.1">
    <property type="nucleotide sequence ID" value="NZ_WWCW01000002.1"/>
</dbReference>
<name>A0A845FXL7_9BURK</name>
<reference evidence="1 2" key="1">
    <citation type="submission" date="2020-01" db="EMBL/GenBank/DDBJ databases">
        <title>Novel species isolated from a subtropical stream in China.</title>
        <authorList>
            <person name="Lu H."/>
        </authorList>
    </citation>
    <scope>NUCLEOTIDE SEQUENCE [LARGE SCALE GENOMIC DNA]</scope>
    <source>
        <strain evidence="1 2">FT82W</strain>
    </source>
</reference>
<evidence type="ECO:0000313" key="1">
    <source>
        <dbReference type="EMBL" id="MYM85875.1"/>
    </source>
</evidence>
<comment type="caution">
    <text evidence="1">The sequence shown here is derived from an EMBL/GenBank/DDBJ whole genome shotgun (WGS) entry which is preliminary data.</text>
</comment>
<dbReference type="Proteomes" id="UP000470302">
    <property type="component" value="Unassembled WGS sequence"/>
</dbReference>
<gene>
    <name evidence="1" type="ORF">GTP91_01635</name>
</gene>
<dbReference type="AlphaFoldDB" id="A0A845FXL7"/>
<accession>A0A845FXL7</accession>
<evidence type="ECO:0008006" key="3">
    <source>
        <dbReference type="Google" id="ProtNLM"/>
    </source>
</evidence>
<sequence length="550" mass="59126">MTAALLPPSSQVGVQTRRLKRAEFIWLDSTPQAEALDAGQVFCCPQAYEEDGLYSNDIRTEWADKYGGSGVGAAGGSGRCSTFNGIQTKGVGTTPLVAPFADPLHSSGTVTLFEAATEALFAGVYQASLPFGAVPVHAVILTGGRHAPALGTDAAAPCIRSLVIRPFVPRPAHFMRNLRNPDGMRIAGPDAPGMTLDASRTEQAMACLGKNLKTSLGLSDSENDELALLDAGLRELNRRLAWQSAASFAKRLPHGSLSCSNISLSGAYLDFGIAGFVPSYRRLCRAHGQEPWTESAWPLKTLLSLRQQLDKYRTGVRGRGVVSCDDLGKEYSLHFQHRLAVELAKMAGLTEDMASACPPELLKSWLKTMRDIWTCGARERFVTDAGQISGNAPPPPPRQTGRFDLNAIFAKAGGCAEAHSMDRALMTLLDDPFLRRAYVNSASQIRAWLRQHCGQAPATNIDIYLGSQALRKNTIIAGLQREKSAGLDVIQPFRRLEICGDTAAIAPSIKHTLAQARHVLADLDPELPGRTGIEQMACAGEHAVFKAGGQ</sequence>
<dbReference type="EMBL" id="WWCW01000002">
    <property type="protein sequence ID" value="MYM85875.1"/>
    <property type="molecule type" value="Genomic_DNA"/>
</dbReference>
<evidence type="ECO:0000313" key="2">
    <source>
        <dbReference type="Proteomes" id="UP000470302"/>
    </source>
</evidence>
<protein>
    <recommendedName>
        <fullName evidence="3">MchC protein</fullName>
    </recommendedName>
</protein>
<proteinExistence type="predicted"/>
<organism evidence="1 2">
    <name type="scientific">Duganella vulcania</name>
    <dbReference type="NCBI Taxonomy" id="2692166"/>
    <lineage>
        <taxon>Bacteria</taxon>
        <taxon>Pseudomonadati</taxon>
        <taxon>Pseudomonadota</taxon>
        <taxon>Betaproteobacteria</taxon>
        <taxon>Burkholderiales</taxon>
        <taxon>Oxalobacteraceae</taxon>
        <taxon>Telluria group</taxon>
        <taxon>Duganella</taxon>
    </lineage>
</organism>